<evidence type="ECO:0000313" key="4">
    <source>
        <dbReference type="EMBL" id="KAL1606456.1"/>
    </source>
</evidence>
<evidence type="ECO:0008006" key="6">
    <source>
        <dbReference type="Google" id="ProtNLM"/>
    </source>
</evidence>
<proteinExistence type="predicted"/>
<keyword evidence="5" id="KW-1185">Reference proteome</keyword>
<evidence type="ECO:0000256" key="1">
    <source>
        <dbReference type="ARBA" id="ARBA00022737"/>
    </source>
</evidence>
<sequence>MRTFAAEIEYDIFAKQCKEAFEGTNNYTILLKKIWLYLFYQSKFRNPEHPLCNAINNMITFLGDEMAITTEAGLLSLREALCKAASVTMDTRHLPKYRGQLLARVLGFKTKSVWNVHEMMKAQVSTTTHYQSKLGAASAVGNIKMVKTLLLENRPNTAECFVDNSIFGNPIHNAVALGNIEMLTAISESLKAIPRAEFYSSGDLGSYMSMNFTRALQKAANANRLDMVQILFDMHHARLRIEPSVFTSWVTIALRSCNDKLLDMVFDVKFPTDQKIKIELEVFQLACEASNANAVAKLIRHPAMGPNHVWRTSTPLLVAVKEGSAEVVQSVLRSGAVVNGVPVLKYRYSEPFYETVKPIAVAMNRGNTEVIQVLLDNGAQLRGLIVASENKAVYNMLREAKMQATGTYVPTYAWKYRKSEEMDLTN</sequence>
<dbReference type="PROSITE" id="PS50297">
    <property type="entry name" value="ANK_REP_REGION"/>
    <property type="match status" value="1"/>
</dbReference>
<feature type="repeat" description="ANK" evidence="3">
    <location>
        <begin position="311"/>
        <end position="339"/>
    </location>
</feature>
<comment type="caution">
    <text evidence="4">The sequence shown here is derived from an EMBL/GenBank/DDBJ whole genome shotgun (WGS) entry which is preliminary data.</text>
</comment>
<protein>
    <recommendedName>
        <fullName evidence="6">Ankyrin repeat protein</fullName>
    </recommendedName>
</protein>
<accession>A0ABR3RPV8</accession>
<keyword evidence="2 3" id="KW-0040">ANK repeat</keyword>
<dbReference type="PROSITE" id="PS50088">
    <property type="entry name" value="ANK_REPEAT"/>
    <property type="match status" value="1"/>
</dbReference>
<organism evidence="4 5">
    <name type="scientific">Paraconiothyrium brasiliense</name>
    <dbReference type="NCBI Taxonomy" id="300254"/>
    <lineage>
        <taxon>Eukaryota</taxon>
        <taxon>Fungi</taxon>
        <taxon>Dikarya</taxon>
        <taxon>Ascomycota</taxon>
        <taxon>Pezizomycotina</taxon>
        <taxon>Dothideomycetes</taxon>
        <taxon>Pleosporomycetidae</taxon>
        <taxon>Pleosporales</taxon>
        <taxon>Massarineae</taxon>
        <taxon>Didymosphaeriaceae</taxon>
        <taxon>Paraconiothyrium</taxon>
    </lineage>
</organism>
<dbReference type="PANTHER" id="PTHR24198:SF165">
    <property type="entry name" value="ANKYRIN REPEAT-CONTAINING PROTEIN-RELATED"/>
    <property type="match status" value="1"/>
</dbReference>
<evidence type="ECO:0000256" key="3">
    <source>
        <dbReference type="PROSITE-ProRule" id="PRU00023"/>
    </source>
</evidence>
<gene>
    <name evidence="4" type="ORF">SLS60_003860</name>
</gene>
<dbReference type="PANTHER" id="PTHR24198">
    <property type="entry name" value="ANKYRIN REPEAT AND PROTEIN KINASE DOMAIN-CONTAINING PROTEIN"/>
    <property type="match status" value="1"/>
</dbReference>
<dbReference type="InterPro" id="IPR002110">
    <property type="entry name" value="Ankyrin_rpt"/>
</dbReference>
<reference evidence="4 5" key="1">
    <citation type="submission" date="2024-02" db="EMBL/GenBank/DDBJ databases">
        <title>De novo assembly and annotation of 12 fungi associated with fruit tree decline syndrome in Ontario, Canada.</title>
        <authorList>
            <person name="Sulman M."/>
            <person name="Ellouze W."/>
            <person name="Ilyukhin E."/>
        </authorList>
    </citation>
    <scope>NUCLEOTIDE SEQUENCE [LARGE SCALE GENOMIC DNA]</scope>
    <source>
        <strain evidence="4 5">M42-189</strain>
    </source>
</reference>
<dbReference type="Gene3D" id="1.25.40.20">
    <property type="entry name" value="Ankyrin repeat-containing domain"/>
    <property type="match status" value="1"/>
</dbReference>
<dbReference type="Proteomes" id="UP001521785">
    <property type="component" value="Unassembled WGS sequence"/>
</dbReference>
<evidence type="ECO:0000313" key="5">
    <source>
        <dbReference type="Proteomes" id="UP001521785"/>
    </source>
</evidence>
<dbReference type="InterPro" id="IPR036770">
    <property type="entry name" value="Ankyrin_rpt-contain_sf"/>
</dbReference>
<dbReference type="SUPFAM" id="SSF48403">
    <property type="entry name" value="Ankyrin repeat"/>
    <property type="match status" value="1"/>
</dbReference>
<evidence type="ECO:0000256" key="2">
    <source>
        <dbReference type="ARBA" id="ARBA00023043"/>
    </source>
</evidence>
<dbReference type="EMBL" id="JAKJXO020000004">
    <property type="protein sequence ID" value="KAL1606456.1"/>
    <property type="molecule type" value="Genomic_DNA"/>
</dbReference>
<name>A0ABR3RPV8_9PLEO</name>
<keyword evidence="1" id="KW-0677">Repeat</keyword>